<dbReference type="AlphaFoldDB" id="A0AAA9SML3"/>
<name>A0AAA9SML3_BOVIN</name>
<protein>
    <submittedName>
        <fullName evidence="1">Nudix hydrolase 7</fullName>
    </submittedName>
</protein>
<accession>A0AAA9SML3</accession>
<sequence length="16" mass="1738">MSRPGPPQEPGRRICG</sequence>
<evidence type="ECO:0000313" key="2">
    <source>
        <dbReference type="Proteomes" id="UP000009136"/>
    </source>
</evidence>
<organism evidence="1 2">
    <name type="scientific">Bos taurus</name>
    <name type="common">Bovine</name>
    <dbReference type="NCBI Taxonomy" id="9913"/>
    <lineage>
        <taxon>Eukaryota</taxon>
        <taxon>Metazoa</taxon>
        <taxon>Chordata</taxon>
        <taxon>Craniata</taxon>
        <taxon>Vertebrata</taxon>
        <taxon>Euteleostomi</taxon>
        <taxon>Mammalia</taxon>
        <taxon>Eutheria</taxon>
        <taxon>Laurasiatheria</taxon>
        <taxon>Artiodactyla</taxon>
        <taxon>Ruminantia</taxon>
        <taxon>Pecora</taxon>
        <taxon>Bovidae</taxon>
        <taxon>Bovinae</taxon>
        <taxon>Bos</taxon>
    </lineage>
</organism>
<reference evidence="1" key="1">
    <citation type="submission" date="2018-03" db="EMBL/GenBank/DDBJ databases">
        <title>ARS-UCD1.2.</title>
        <authorList>
            <person name="Rosen B.D."/>
            <person name="Bickhart D.M."/>
            <person name="Koren S."/>
            <person name="Schnabel R.D."/>
            <person name="Hall R."/>
            <person name="Zimin A."/>
            <person name="Dreischer C."/>
            <person name="Schultheiss S."/>
            <person name="Schroeder S.G."/>
            <person name="Elsik C.G."/>
            <person name="Couldrey C."/>
            <person name="Liu G.E."/>
            <person name="Van Tassell C.P."/>
            <person name="Phillippy A.M."/>
            <person name="Smith T.P.L."/>
            <person name="Medrano J.F."/>
        </authorList>
    </citation>
    <scope>NUCLEOTIDE SEQUENCE [LARGE SCALE GENOMIC DNA]</scope>
    <source>
        <strain evidence="1">Hereford</strain>
    </source>
</reference>
<dbReference type="GeneTree" id="ENSGT00940000159631"/>
<evidence type="ECO:0000313" key="1">
    <source>
        <dbReference type="Ensembl" id="ENSBTAP00000084010.1"/>
    </source>
</evidence>
<keyword evidence="2" id="KW-1185">Reference proteome</keyword>
<dbReference type="Proteomes" id="UP000009136">
    <property type="component" value="Chromosome 18"/>
</dbReference>
<gene>
    <name evidence="1" type="primary">NUDT7</name>
</gene>
<reference evidence="1" key="2">
    <citation type="submission" date="2025-08" db="UniProtKB">
        <authorList>
            <consortium name="Ensembl"/>
        </authorList>
    </citation>
    <scope>IDENTIFICATION</scope>
    <source>
        <strain evidence="1">Hereford</strain>
    </source>
</reference>
<dbReference type="Ensembl" id="ENSBTAT00000093142.1">
    <property type="protein sequence ID" value="ENSBTAP00000084010.1"/>
    <property type="gene ID" value="ENSBTAG00000007184.7"/>
</dbReference>
<proteinExistence type="predicted"/>
<reference evidence="1" key="3">
    <citation type="submission" date="2025-09" db="UniProtKB">
        <authorList>
            <consortium name="Ensembl"/>
        </authorList>
    </citation>
    <scope>IDENTIFICATION</scope>
    <source>
        <strain evidence="1">Hereford</strain>
    </source>
</reference>